<dbReference type="PANTHER" id="PTHR35174">
    <property type="entry name" value="BLL7171 PROTEIN-RELATED"/>
    <property type="match status" value="1"/>
</dbReference>
<accession>A0A849C7A5</accession>
<organism evidence="3 4">
    <name type="scientific">Nocardia uniformis</name>
    <dbReference type="NCBI Taxonomy" id="53432"/>
    <lineage>
        <taxon>Bacteria</taxon>
        <taxon>Bacillati</taxon>
        <taxon>Actinomycetota</taxon>
        <taxon>Actinomycetes</taxon>
        <taxon>Mycobacteriales</taxon>
        <taxon>Nocardiaceae</taxon>
        <taxon>Nocardia</taxon>
    </lineage>
</organism>
<protein>
    <submittedName>
        <fullName evidence="3">Transcription initiation protein</fullName>
    </submittedName>
</protein>
<proteinExistence type="inferred from homology"/>
<evidence type="ECO:0000313" key="4">
    <source>
        <dbReference type="Proteomes" id="UP000586827"/>
    </source>
</evidence>
<dbReference type="PANTHER" id="PTHR35174:SF3">
    <property type="entry name" value="BLL7171 PROTEIN"/>
    <property type="match status" value="1"/>
</dbReference>
<dbReference type="Proteomes" id="UP000586827">
    <property type="component" value="Unassembled WGS sequence"/>
</dbReference>
<feature type="domain" description="YCII-related" evidence="2">
    <location>
        <begin position="22"/>
        <end position="114"/>
    </location>
</feature>
<dbReference type="InterPro" id="IPR011008">
    <property type="entry name" value="Dimeric_a/b-barrel"/>
</dbReference>
<comment type="caution">
    <text evidence="3">The sequence shown here is derived from an EMBL/GenBank/DDBJ whole genome shotgun (WGS) entry which is preliminary data.</text>
</comment>
<comment type="similarity">
    <text evidence="1">Belongs to the YciI family.</text>
</comment>
<name>A0A849C7A5_9NOCA</name>
<evidence type="ECO:0000313" key="3">
    <source>
        <dbReference type="EMBL" id="NNH68861.1"/>
    </source>
</evidence>
<reference evidence="3 4" key="1">
    <citation type="submission" date="2020-05" db="EMBL/GenBank/DDBJ databases">
        <title>MicrobeNet Type strains.</title>
        <authorList>
            <person name="Nicholson A.C."/>
        </authorList>
    </citation>
    <scope>NUCLEOTIDE SEQUENCE [LARGE SCALE GENOMIC DNA]</scope>
    <source>
        <strain evidence="3 4">JCM 3224</strain>
    </source>
</reference>
<evidence type="ECO:0000256" key="1">
    <source>
        <dbReference type="ARBA" id="ARBA00007689"/>
    </source>
</evidence>
<feature type="domain" description="YCII-related" evidence="2">
    <location>
        <begin position="150"/>
        <end position="235"/>
    </location>
</feature>
<dbReference type="Gene3D" id="3.30.70.1060">
    <property type="entry name" value="Dimeric alpha+beta barrel"/>
    <property type="match status" value="2"/>
</dbReference>
<dbReference type="InterPro" id="IPR005545">
    <property type="entry name" value="YCII"/>
</dbReference>
<dbReference type="AlphaFoldDB" id="A0A849C7A5"/>
<keyword evidence="4" id="KW-1185">Reference proteome</keyword>
<dbReference type="SUPFAM" id="SSF54909">
    <property type="entry name" value="Dimeric alpha+beta barrel"/>
    <property type="match status" value="2"/>
</dbReference>
<evidence type="ECO:0000259" key="2">
    <source>
        <dbReference type="Pfam" id="PF03795"/>
    </source>
</evidence>
<gene>
    <name evidence="3" type="ORF">HLB23_03045</name>
</gene>
<dbReference type="Pfam" id="PF03795">
    <property type="entry name" value="YCII"/>
    <property type="match status" value="2"/>
</dbReference>
<dbReference type="EMBL" id="JABELX010000001">
    <property type="protein sequence ID" value="NNH68861.1"/>
    <property type="molecule type" value="Genomic_DNA"/>
</dbReference>
<dbReference type="RefSeq" id="WP_067527646.1">
    <property type="nucleotide sequence ID" value="NZ_JABELX010000001.1"/>
</dbReference>
<sequence length="237" mass="25001">MQYLALLFGQEDTPDARPGTPEFDAEVARYAAFEEKAGAAVAGGAALHPTATAINIRHTGGRTLVTDGPFTELAEVVGGFYVFEADDLDAAIGLAQQLPAADSGSIEVRPLAMWEPHGEIRADWWVALLWEPPGEVIAVGTPEWDAGADEHRRFAESAAGAIRGSAAMHSPSTATTVRARDGKVLLTDGPFPESAEVIDGLYLFSAPGRAEATEIAARIPIGAKGRVEVRPLVEMDA</sequence>